<dbReference type="AlphaFoldDB" id="A0A1R3V9U5"/>
<name>A0A1R3V9U5_9HYPH</name>
<evidence type="ECO:0000313" key="2">
    <source>
        <dbReference type="EMBL" id="SIT56696.1"/>
    </source>
</evidence>
<organism evidence="2 3">
    <name type="scientific">Mesorhizobium prunaredense</name>
    <dbReference type="NCBI Taxonomy" id="1631249"/>
    <lineage>
        <taxon>Bacteria</taxon>
        <taxon>Pseudomonadati</taxon>
        <taxon>Pseudomonadota</taxon>
        <taxon>Alphaproteobacteria</taxon>
        <taxon>Hyphomicrobiales</taxon>
        <taxon>Phyllobacteriaceae</taxon>
        <taxon>Mesorhizobium</taxon>
    </lineage>
</organism>
<feature type="compositionally biased region" description="Polar residues" evidence="1">
    <location>
        <begin position="1"/>
        <end position="29"/>
    </location>
</feature>
<sequence>MSGSPRKTISKWPTIQTASRPSTVATMFTNHEDQEMAKGQQRSNRETRKPKKDKTAAKPASPFGSAVKQADAGLKPKSKG</sequence>
<protein>
    <submittedName>
        <fullName evidence="2">Uncharacterized protein</fullName>
    </submittedName>
</protein>
<dbReference type="Proteomes" id="UP000188388">
    <property type="component" value="Unassembled WGS sequence"/>
</dbReference>
<feature type="region of interest" description="Disordered" evidence="1">
    <location>
        <begin position="1"/>
        <end position="80"/>
    </location>
</feature>
<dbReference type="STRING" id="1631249.BQ8794_30145"/>
<evidence type="ECO:0000256" key="1">
    <source>
        <dbReference type="SAM" id="MobiDB-lite"/>
    </source>
</evidence>
<dbReference type="EMBL" id="FTPD01000023">
    <property type="protein sequence ID" value="SIT56696.1"/>
    <property type="molecule type" value="Genomic_DNA"/>
</dbReference>
<keyword evidence="3" id="KW-1185">Reference proteome</keyword>
<gene>
    <name evidence="2" type="ORF">BQ8794_30145</name>
</gene>
<reference evidence="3" key="1">
    <citation type="submission" date="2017-01" db="EMBL/GenBank/DDBJ databases">
        <authorList>
            <person name="Brunel B."/>
        </authorList>
    </citation>
    <scope>NUCLEOTIDE SEQUENCE [LARGE SCALE GENOMIC DNA]</scope>
</reference>
<proteinExistence type="predicted"/>
<accession>A0A1R3V9U5</accession>
<evidence type="ECO:0000313" key="3">
    <source>
        <dbReference type="Proteomes" id="UP000188388"/>
    </source>
</evidence>